<dbReference type="SUPFAM" id="SSF81665">
    <property type="entry name" value="Calcium ATPase, transmembrane domain M"/>
    <property type="match status" value="1"/>
</dbReference>
<dbReference type="Proteomes" id="UP001620460">
    <property type="component" value="Unassembled WGS sequence"/>
</dbReference>
<dbReference type="Gene3D" id="3.40.1110.10">
    <property type="entry name" value="Calcium-transporting ATPase, cytoplasmic domain N"/>
    <property type="match status" value="1"/>
</dbReference>
<dbReference type="InterPro" id="IPR023214">
    <property type="entry name" value="HAD_sf"/>
</dbReference>
<feature type="transmembrane region" description="Helical" evidence="10">
    <location>
        <begin position="535"/>
        <end position="557"/>
    </location>
</feature>
<keyword evidence="6 10" id="KW-0067">ATP-binding</keyword>
<dbReference type="EMBL" id="JADIKM010000003">
    <property type="protein sequence ID" value="MFK2904466.1"/>
    <property type="molecule type" value="Genomic_DNA"/>
</dbReference>
<evidence type="ECO:0000313" key="13">
    <source>
        <dbReference type="Proteomes" id="UP001620460"/>
    </source>
</evidence>
<dbReference type="PRINTS" id="PR00943">
    <property type="entry name" value="CUATPASE"/>
</dbReference>
<feature type="domain" description="TRASH" evidence="11">
    <location>
        <begin position="20"/>
        <end position="58"/>
    </location>
</feature>
<feature type="transmembrane region" description="Helical" evidence="10">
    <location>
        <begin position="343"/>
        <end position="369"/>
    </location>
</feature>
<feature type="transmembrane region" description="Helical" evidence="10">
    <location>
        <begin position="278"/>
        <end position="298"/>
    </location>
</feature>
<dbReference type="InterPro" id="IPR023298">
    <property type="entry name" value="ATPase_P-typ_TM_dom_sf"/>
</dbReference>
<evidence type="ECO:0000256" key="3">
    <source>
        <dbReference type="ARBA" id="ARBA00022692"/>
    </source>
</evidence>
<proteinExistence type="inferred from homology"/>
<dbReference type="PRINTS" id="PR00119">
    <property type="entry name" value="CATATPASE"/>
</dbReference>
<comment type="similarity">
    <text evidence="2 10">Belongs to the cation transport ATPase (P-type) (TC 3.A.3) family. Type IB subfamily.</text>
</comment>
<dbReference type="NCBIfam" id="TIGR01494">
    <property type="entry name" value="ATPase_P-type"/>
    <property type="match status" value="1"/>
</dbReference>
<dbReference type="InterPro" id="IPR012348">
    <property type="entry name" value="RNR-like"/>
</dbReference>
<dbReference type="Pfam" id="PF00702">
    <property type="entry name" value="Hydrolase"/>
    <property type="match status" value="1"/>
</dbReference>
<comment type="subcellular location">
    <subcellularLocation>
        <location evidence="10">Cell membrane</location>
    </subcellularLocation>
    <subcellularLocation>
        <location evidence="1">Endomembrane system</location>
        <topology evidence="1">Multi-pass membrane protein</topology>
    </subcellularLocation>
</comment>
<keyword evidence="13" id="KW-1185">Reference proteome</keyword>
<keyword evidence="3 10" id="KW-0812">Transmembrane</keyword>
<organism evidence="12 13">
    <name type="scientific">Dyella ginsengisoli</name>
    <dbReference type="NCBI Taxonomy" id="363848"/>
    <lineage>
        <taxon>Bacteria</taxon>
        <taxon>Pseudomonadati</taxon>
        <taxon>Pseudomonadota</taxon>
        <taxon>Gammaproteobacteria</taxon>
        <taxon>Lysobacterales</taxon>
        <taxon>Rhodanobacteraceae</taxon>
        <taxon>Dyella</taxon>
    </lineage>
</organism>
<sequence>MNTQASCCGGGNDAPPKATDPVCGMSVDTTAGKPSTVHAGTTFHFCCNGCKAKFEADPAKYLAPSTSEQGCCGAKAVPAAAAPQRDAHDHAPAAAAVKDPVCGMEVNPAVGKPSVMHLGETFHFCSDRCRTKFEAEPAKYLAAKPASGDSCCGGKAKAADTAHADHDHAVAHTVKDPVCGMRVDPHTAKHRAEHGGHTYYFCAARCREKFVADPAAWLGERKATPAAPAGANYTCPMHPEVQQVGPGDCPKCGMALEPMMPTADEDDGGELASMTRRLWLLVALTAPVLLVAMGPHLFGWHLPSPWDRVAGWIEAVLSSVVVLWGGAPFFARGWRSLKPWSPNMYTLIALGTGVAWVYSAVAFIAPGVFPPSFRDMHGQVAVYFESAAVIVTLVTLGDFLELRARRRTGAALKALLGLAPKTAHRLAADGSEHDVPLEEVQIGDTLRVRPGEKVPVDGAVVSGESHVDESMLTGEPMPVAKREGEPLTGGTVNQDGALTMRAQRVGSDTLLAQIVAMVAAAQRSRAPLQRVADKVAAWFVPAVVASAALAFALWTWLGPDPKLAHALIAAVSVLIIACPCALGLATPISIMVASGRGAQHGVLFKDASAIEAMRDIDTLVVDKTGTLTEGKPALKEIVVLGDVPRERLLALAAALEGPSEHPLARAIVRAAQGAALPQVADFRTLTGRGVQGRVDGTLVALGNLRLLEELKITAAESAMRQADALRADGATAMYLAIDGALAGLIAVADRIKDGTREVIEALHADGLRIVMLTGDNATTAQAVARELGIDEVRADVSPADKAEVIKQLKQGRHRVAMAGDGINDAPALAAADVGIAMGSGTDVAMETAHVTLVKGDLGAIARARALSRATVRNIHQNLFFAFIYNAVGVPLAAGALYPWLGWMLSPMIAALAMSFSSVSVVSNALRLRQVKL</sequence>
<keyword evidence="7" id="KW-1278">Translocase</keyword>
<evidence type="ECO:0000256" key="2">
    <source>
        <dbReference type="ARBA" id="ARBA00006024"/>
    </source>
</evidence>
<keyword evidence="5 10" id="KW-0547">Nucleotide-binding</keyword>
<dbReference type="SUPFAM" id="SSF81653">
    <property type="entry name" value="Calcium ATPase, transduction domain A"/>
    <property type="match status" value="1"/>
</dbReference>
<feature type="transmembrane region" description="Helical" evidence="10">
    <location>
        <begin position="310"/>
        <end position="331"/>
    </location>
</feature>
<evidence type="ECO:0000256" key="9">
    <source>
        <dbReference type="ARBA" id="ARBA00023136"/>
    </source>
</evidence>
<feature type="transmembrane region" description="Helical" evidence="10">
    <location>
        <begin position="381"/>
        <end position="400"/>
    </location>
</feature>
<dbReference type="InterPro" id="IPR023299">
    <property type="entry name" value="ATPase_P-typ_cyto_dom_N"/>
</dbReference>
<evidence type="ECO:0000256" key="10">
    <source>
        <dbReference type="RuleBase" id="RU362081"/>
    </source>
</evidence>
<evidence type="ECO:0000256" key="1">
    <source>
        <dbReference type="ARBA" id="ARBA00004127"/>
    </source>
</evidence>
<dbReference type="SUPFAM" id="SSF56784">
    <property type="entry name" value="HAD-like"/>
    <property type="match status" value="1"/>
</dbReference>
<dbReference type="InterPro" id="IPR007029">
    <property type="entry name" value="YHS_dom"/>
</dbReference>
<keyword evidence="8 10" id="KW-1133">Transmembrane helix</keyword>
<dbReference type="InterPro" id="IPR011017">
    <property type="entry name" value="TRASH_dom"/>
</dbReference>
<reference evidence="12 13" key="1">
    <citation type="submission" date="2020-10" db="EMBL/GenBank/DDBJ databases">
        <title>Phylogeny of dyella-like bacteria.</title>
        <authorList>
            <person name="Fu J."/>
        </authorList>
    </citation>
    <scope>NUCLEOTIDE SEQUENCE [LARGE SCALE GENOMIC DNA]</scope>
    <source>
        <strain evidence="12 13">Gsoil3046</strain>
    </source>
</reference>
<evidence type="ECO:0000256" key="4">
    <source>
        <dbReference type="ARBA" id="ARBA00022723"/>
    </source>
</evidence>
<dbReference type="Pfam" id="PF04945">
    <property type="entry name" value="YHS"/>
    <property type="match status" value="3"/>
</dbReference>
<dbReference type="InterPro" id="IPR045800">
    <property type="entry name" value="HMBD"/>
</dbReference>
<keyword evidence="4 10" id="KW-0479">Metal-binding</keyword>
<evidence type="ECO:0000313" key="12">
    <source>
        <dbReference type="EMBL" id="MFK2904466.1"/>
    </source>
</evidence>
<dbReference type="Pfam" id="PF19335">
    <property type="entry name" value="HMBD"/>
    <property type="match status" value="1"/>
</dbReference>
<dbReference type="Pfam" id="PF00122">
    <property type="entry name" value="E1-E2_ATPase"/>
    <property type="match status" value="1"/>
</dbReference>
<evidence type="ECO:0000259" key="11">
    <source>
        <dbReference type="SMART" id="SM00746"/>
    </source>
</evidence>
<feature type="domain" description="TRASH" evidence="11">
    <location>
        <begin position="99"/>
        <end position="137"/>
    </location>
</feature>
<dbReference type="SUPFAM" id="SSF47240">
    <property type="entry name" value="Ferritin-like"/>
    <property type="match status" value="3"/>
</dbReference>
<keyword evidence="9 10" id="KW-0472">Membrane</keyword>
<dbReference type="InterPro" id="IPR027256">
    <property type="entry name" value="P-typ_ATPase_IB"/>
</dbReference>
<dbReference type="InterPro" id="IPR018303">
    <property type="entry name" value="ATPase_P-typ_P_site"/>
</dbReference>
<feature type="transmembrane region" description="Helical" evidence="10">
    <location>
        <begin position="563"/>
        <end position="586"/>
    </location>
</feature>
<keyword evidence="10" id="KW-1003">Cell membrane</keyword>
<dbReference type="InterPro" id="IPR009078">
    <property type="entry name" value="Ferritin-like_SF"/>
</dbReference>
<name>A0ABW8JW90_9GAMM</name>
<dbReference type="SFLD" id="SFLDS00003">
    <property type="entry name" value="Haloacid_Dehalogenase"/>
    <property type="match status" value="1"/>
</dbReference>
<dbReference type="SFLD" id="SFLDF00027">
    <property type="entry name" value="p-type_atpase"/>
    <property type="match status" value="1"/>
</dbReference>
<evidence type="ECO:0000256" key="6">
    <source>
        <dbReference type="ARBA" id="ARBA00022840"/>
    </source>
</evidence>
<feature type="transmembrane region" description="Helical" evidence="10">
    <location>
        <begin position="906"/>
        <end position="925"/>
    </location>
</feature>
<evidence type="ECO:0000256" key="7">
    <source>
        <dbReference type="ARBA" id="ARBA00022967"/>
    </source>
</evidence>
<dbReference type="PANTHER" id="PTHR43520">
    <property type="entry name" value="ATP7, ISOFORM B"/>
    <property type="match status" value="1"/>
</dbReference>
<dbReference type="NCBIfam" id="TIGR01511">
    <property type="entry name" value="ATPase-IB1_Cu"/>
    <property type="match status" value="1"/>
</dbReference>
<dbReference type="CDD" id="cd02094">
    <property type="entry name" value="P-type_ATPase_Cu-like"/>
    <property type="match status" value="1"/>
</dbReference>
<evidence type="ECO:0000256" key="8">
    <source>
        <dbReference type="ARBA" id="ARBA00022989"/>
    </source>
</evidence>
<dbReference type="InterPro" id="IPR044492">
    <property type="entry name" value="P_typ_ATPase_HD_dom"/>
</dbReference>
<dbReference type="InterPro" id="IPR059000">
    <property type="entry name" value="ATPase_P-type_domA"/>
</dbReference>
<comment type="caution">
    <text evidence="12">The sequence shown here is derived from an EMBL/GenBank/DDBJ whole genome shotgun (WGS) entry which is preliminary data.</text>
</comment>
<protein>
    <submittedName>
        <fullName evidence="12">Heavy metal translocating P-type ATPase</fullName>
    </submittedName>
</protein>
<feature type="transmembrane region" description="Helical" evidence="10">
    <location>
        <begin position="878"/>
        <end position="900"/>
    </location>
</feature>
<dbReference type="Gene3D" id="3.40.50.1000">
    <property type="entry name" value="HAD superfamily/HAD-like"/>
    <property type="match status" value="1"/>
</dbReference>
<dbReference type="InterPro" id="IPR008250">
    <property type="entry name" value="ATPase_P-typ_transduc_dom_A_sf"/>
</dbReference>
<dbReference type="InterPro" id="IPR036412">
    <property type="entry name" value="HAD-like_sf"/>
</dbReference>
<accession>A0ABW8JW90</accession>
<dbReference type="RefSeq" id="WP_404633012.1">
    <property type="nucleotide sequence ID" value="NZ_JADIKM010000003.1"/>
</dbReference>
<dbReference type="SFLD" id="SFLDG00002">
    <property type="entry name" value="C1.7:_P-type_atpase_like"/>
    <property type="match status" value="1"/>
</dbReference>
<feature type="domain" description="TRASH" evidence="11">
    <location>
        <begin position="176"/>
        <end position="214"/>
    </location>
</feature>
<dbReference type="PANTHER" id="PTHR43520:SF8">
    <property type="entry name" value="P-TYPE CU(+) TRANSPORTER"/>
    <property type="match status" value="1"/>
</dbReference>
<dbReference type="Gene3D" id="2.70.150.10">
    <property type="entry name" value="Calcium-transporting ATPase, cytoplasmic transduction domain A"/>
    <property type="match status" value="1"/>
</dbReference>
<dbReference type="InterPro" id="IPR001757">
    <property type="entry name" value="P_typ_ATPase"/>
</dbReference>
<dbReference type="PROSITE" id="PS00154">
    <property type="entry name" value="ATPASE_E1_E2"/>
    <property type="match status" value="1"/>
</dbReference>
<dbReference type="SMART" id="SM00746">
    <property type="entry name" value="TRASH"/>
    <property type="match status" value="3"/>
</dbReference>
<dbReference type="NCBIfam" id="TIGR01525">
    <property type="entry name" value="ATPase-IB_hvy"/>
    <property type="match status" value="1"/>
</dbReference>
<dbReference type="Gene3D" id="1.10.620.20">
    <property type="entry name" value="Ribonucleotide Reductase, subunit A"/>
    <property type="match status" value="3"/>
</dbReference>
<evidence type="ECO:0000256" key="5">
    <source>
        <dbReference type="ARBA" id="ARBA00022741"/>
    </source>
</evidence>
<gene>
    <name evidence="12" type="ORF">ISP17_10850</name>
</gene>